<dbReference type="InterPro" id="IPR037185">
    <property type="entry name" value="EmrE-like"/>
</dbReference>
<keyword evidence="9" id="KW-1185">Reference proteome</keyword>
<dbReference type="AlphaFoldDB" id="A0A9W7IMX6"/>
<dbReference type="EMBL" id="BSYR01000031">
    <property type="protein sequence ID" value="GMI98173.1"/>
    <property type="molecule type" value="Genomic_DNA"/>
</dbReference>
<evidence type="ECO:0000259" key="7">
    <source>
        <dbReference type="Pfam" id="PF00892"/>
    </source>
</evidence>
<feature type="domain" description="EamA" evidence="7">
    <location>
        <begin position="18"/>
        <end position="111"/>
    </location>
</feature>
<feature type="transmembrane region" description="Helical" evidence="6">
    <location>
        <begin position="35"/>
        <end position="54"/>
    </location>
</feature>
<evidence type="ECO:0000313" key="8">
    <source>
        <dbReference type="EMBL" id="GMI98173.1"/>
    </source>
</evidence>
<feature type="transmembrane region" description="Helical" evidence="6">
    <location>
        <begin position="95"/>
        <end position="114"/>
    </location>
</feature>
<organism evidence="8 9">
    <name type="scientific">Hibiscus trionum</name>
    <name type="common">Flower of an hour</name>
    <dbReference type="NCBI Taxonomy" id="183268"/>
    <lineage>
        <taxon>Eukaryota</taxon>
        <taxon>Viridiplantae</taxon>
        <taxon>Streptophyta</taxon>
        <taxon>Embryophyta</taxon>
        <taxon>Tracheophyta</taxon>
        <taxon>Spermatophyta</taxon>
        <taxon>Magnoliopsida</taxon>
        <taxon>eudicotyledons</taxon>
        <taxon>Gunneridae</taxon>
        <taxon>Pentapetalae</taxon>
        <taxon>rosids</taxon>
        <taxon>malvids</taxon>
        <taxon>Malvales</taxon>
        <taxon>Malvaceae</taxon>
        <taxon>Malvoideae</taxon>
        <taxon>Hibiscus</taxon>
    </lineage>
</organism>
<gene>
    <name evidence="8" type="ORF">HRI_003486600</name>
</gene>
<keyword evidence="5 6" id="KW-0472">Membrane</keyword>
<keyword evidence="4 6" id="KW-1133">Transmembrane helix</keyword>
<comment type="caution">
    <text evidence="6">Lacks conserved residue(s) required for the propagation of feature annotation.</text>
</comment>
<evidence type="ECO:0000256" key="5">
    <source>
        <dbReference type="ARBA" id="ARBA00023136"/>
    </source>
</evidence>
<accession>A0A9W7IMX6</accession>
<comment type="caution">
    <text evidence="8">The sequence shown here is derived from an EMBL/GenBank/DDBJ whole genome shotgun (WGS) entry which is preliminary data.</text>
</comment>
<feature type="transmembrane region" description="Helical" evidence="6">
    <location>
        <begin position="66"/>
        <end position="83"/>
    </location>
</feature>
<dbReference type="PANTHER" id="PTHR31218">
    <property type="entry name" value="WAT1-RELATED PROTEIN"/>
    <property type="match status" value="1"/>
</dbReference>
<dbReference type="OrthoDB" id="1727045at2759"/>
<evidence type="ECO:0000256" key="2">
    <source>
        <dbReference type="ARBA" id="ARBA00007635"/>
    </source>
</evidence>
<dbReference type="GO" id="GO:0022857">
    <property type="term" value="F:transmembrane transporter activity"/>
    <property type="evidence" value="ECO:0007669"/>
    <property type="project" value="InterPro"/>
</dbReference>
<name>A0A9W7IMX6_HIBTR</name>
<dbReference type="InterPro" id="IPR000620">
    <property type="entry name" value="EamA_dom"/>
</dbReference>
<evidence type="ECO:0000256" key="6">
    <source>
        <dbReference type="RuleBase" id="RU363077"/>
    </source>
</evidence>
<evidence type="ECO:0000256" key="3">
    <source>
        <dbReference type="ARBA" id="ARBA00022692"/>
    </source>
</evidence>
<dbReference type="InterPro" id="IPR030184">
    <property type="entry name" value="WAT1-related"/>
</dbReference>
<evidence type="ECO:0000256" key="1">
    <source>
        <dbReference type="ARBA" id="ARBA00004141"/>
    </source>
</evidence>
<evidence type="ECO:0000313" key="9">
    <source>
        <dbReference type="Proteomes" id="UP001165190"/>
    </source>
</evidence>
<dbReference type="SUPFAM" id="SSF103481">
    <property type="entry name" value="Multidrug resistance efflux transporter EmrE"/>
    <property type="match status" value="1"/>
</dbReference>
<evidence type="ECO:0000256" key="4">
    <source>
        <dbReference type="ARBA" id="ARBA00022989"/>
    </source>
</evidence>
<reference evidence="8" key="1">
    <citation type="submission" date="2023-05" db="EMBL/GenBank/DDBJ databases">
        <title>Genome and transcriptome analyses reveal genes involved in the formation of fine ridges on petal epidermal cells in Hibiscus trionum.</title>
        <authorList>
            <person name="Koshimizu S."/>
            <person name="Masuda S."/>
            <person name="Ishii T."/>
            <person name="Shirasu K."/>
            <person name="Hoshino A."/>
            <person name="Arita M."/>
        </authorList>
    </citation>
    <scope>NUCLEOTIDE SEQUENCE</scope>
    <source>
        <strain evidence="8">Hamamatsu line</strain>
    </source>
</reference>
<dbReference type="Pfam" id="PF00892">
    <property type="entry name" value="EamA"/>
    <property type="match status" value="1"/>
</dbReference>
<dbReference type="GO" id="GO:0016020">
    <property type="term" value="C:membrane"/>
    <property type="evidence" value="ECO:0007669"/>
    <property type="project" value="UniProtKB-SubCell"/>
</dbReference>
<sequence length="115" mass="12538">MEVVPSLAMLSVECTNVILSILFKAASSKGLSNNIFTLYYSVLATFVFIPLFFFRKTAFPPSKFPLVWRLCFLGIIGVVGNLCGSKGIELSSPTLASAISNLTPAFTFMLVVSFR</sequence>
<protein>
    <recommendedName>
        <fullName evidence="6">WAT1-related protein</fullName>
    </recommendedName>
</protein>
<proteinExistence type="inferred from homology"/>
<comment type="similarity">
    <text evidence="2 6">Belongs to the drug/metabolite transporter (DMT) superfamily. Plant drug/metabolite exporter (P-DME) (TC 2.A.7.4) family.</text>
</comment>
<dbReference type="Proteomes" id="UP001165190">
    <property type="component" value="Unassembled WGS sequence"/>
</dbReference>
<keyword evidence="3 6" id="KW-0812">Transmembrane</keyword>
<comment type="subcellular location">
    <subcellularLocation>
        <location evidence="1 6">Membrane</location>
        <topology evidence="1 6">Multi-pass membrane protein</topology>
    </subcellularLocation>
</comment>